<reference evidence="2" key="1">
    <citation type="submission" date="2021-05" db="EMBL/GenBank/DDBJ databases">
        <authorList>
            <person name="Moore L.J."/>
            <person name="Samuelson I.O."/>
            <person name="Sarkilahti S.K."/>
            <person name="Tutterrow P.B."/>
            <person name="Spring A.M."/>
            <person name="Klyczek K."/>
            <person name="Garlena R.A."/>
            <person name="Russell D.A."/>
            <person name="Pope W.H."/>
            <person name="Jacobs-Sera D."/>
            <person name="Hatfull G.F."/>
        </authorList>
    </citation>
    <scope>NUCLEOTIDE SEQUENCE</scope>
</reference>
<keyword evidence="2" id="KW-0540">Nuclease</keyword>
<dbReference type="Proteomes" id="UP000693901">
    <property type="component" value="Segment"/>
</dbReference>
<evidence type="ECO:0000256" key="1">
    <source>
        <dbReference type="SAM" id="MobiDB-lite"/>
    </source>
</evidence>
<dbReference type="KEGG" id="vg:80034197"/>
<keyword evidence="2" id="KW-0378">Hydrolase</keyword>
<proteinExistence type="predicted"/>
<dbReference type="RefSeq" id="YP_010761092.1">
    <property type="nucleotide sequence ID" value="NC_073591.1"/>
</dbReference>
<feature type="region of interest" description="Disordered" evidence="1">
    <location>
        <begin position="197"/>
        <end position="389"/>
    </location>
</feature>
<dbReference type="CDD" id="cd00085">
    <property type="entry name" value="HNHc"/>
    <property type="match status" value="1"/>
</dbReference>
<keyword evidence="3" id="KW-1185">Reference proteome</keyword>
<dbReference type="GO" id="GO:0004519">
    <property type="term" value="F:endonuclease activity"/>
    <property type="evidence" value="ECO:0007669"/>
    <property type="project" value="UniProtKB-KW"/>
</dbReference>
<sequence length="389" mass="41937">MFFQIDDQFHVNQKAKALARKALMNDVRGLAALGLWTMAGSMCQAAGTDGVSDIEDLVAITLNHGVAIELADLLVSAGLWHSAGHSCERCPKVKEGTYLYHDWFALGYDTAAQVKITRGKRKELKDPTVIAAVWARDCIDDPANPAVGLCRYCQTEVRRQDRRSDIRPEMDHVDPSLYCGPRNIVLACLQCNRKKGARTPEQAGMTLHPAPRSQEPAGAPETISPASAAAETVQALAGPAAEPTEEQIRPEYQTDPSVESELVSEQNAIPVGARTGMRPGRAGQGGVPEGLRDGVTPAHPSPKPSRRRRRGKGNTAPAAPRQQEPKAPASSKHLHAKHDAGEAPAVTAPGRFGSPWHGWSGKPSTVTETTCIDHQQEQPCRQCQEDSGK</sequence>
<evidence type="ECO:0000313" key="3">
    <source>
        <dbReference type="Proteomes" id="UP000693901"/>
    </source>
</evidence>
<organism evidence="2 3">
    <name type="scientific">Arthrobacter phage Zaheer</name>
    <dbReference type="NCBI Taxonomy" id="2836041"/>
    <lineage>
        <taxon>Viruses</taxon>
        <taxon>Duplodnaviria</taxon>
        <taxon>Heunggongvirae</taxon>
        <taxon>Uroviricota</taxon>
        <taxon>Caudoviricetes</taxon>
        <taxon>Daemsvirinae</taxon>
        <taxon>Nanditavirus</taxon>
        <taxon>Nanditavirus zaheer</taxon>
    </lineage>
</organism>
<protein>
    <submittedName>
        <fullName evidence="2">HNH endonuclease</fullName>
    </submittedName>
</protein>
<keyword evidence="2" id="KW-0255">Endonuclease</keyword>
<dbReference type="Gene3D" id="1.10.30.50">
    <property type="match status" value="1"/>
</dbReference>
<name>A0A8F3IP54_9CAUD</name>
<accession>A0A8F3IP54</accession>
<gene>
    <name evidence="2" type="primary">65</name>
    <name evidence="2" type="ORF">SEA_ZAHEER_65</name>
</gene>
<evidence type="ECO:0000313" key="2">
    <source>
        <dbReference type="EMBL" id="QWY84261.1"/>
    </source>
</evidence>
<dbReference type="InterPro" id="IPR003615">
    <property type="entry name" value="HNH_nuc"/>
</dbReference>
<feature type="compositionally biased region" description="Polar residues" evidence="1">
    <location>
        <begin position="362"/>
        <end position="381"/>
    </location>
</feature>
<dbReference type="EMBL" id="MZ150784">
    <property type="protein sequence ID" value="QWY84261.1"/>
    <property type="molecule type" value="Genomic_DNA"/>
</dbReference>
<dbReference type="GeneID" id="80034197"/>